<dbReference type="InterPro" id="IPR022134">
    <property type="entry name" value="DUF3667"/>
</dbReference>
<dbReference type="EMBL" id="SJSN01000020">
    <property type="protein sequence ID" value="TCD00762.1"/>
    <property type="molecule type" value="Genomic_DNA"/>
</dbReference>
<evidence type="ECO:0000256" key="1">
    <source>
        <dbReference type="SAM" id="Phobius"/>
    </source>
</evidence>
<dbReference type="OrthoDB" id="7446256at2"/>
<evidence type="ECO:0000313" key="3">
    <source>
        <dbReference type="Proteomes" id="UP000291485"/>
    </source>
</evidence>
<dbReference type="Pfam" id="PF12412">
    <property type="entry name" value="DUF3667"/>
    <property type="match status" value="1"/>
</dbReference>
<name>A0A4R0NJ95_9SPHI</name>
<sequence>MLEETVKTTDLTLDQIKPEIKSPDNHHFSHGCLNCATPVVQNFCPNCGQKVAIHRYSIVHFVEHDLVHGIWHVDKGILFTIKKLFTKPGHSVREYIQGKRANYFNFVTLILTILAAAALLAPYVHVKLADLMPWSDKNTINALEQWMAKYPKLFAVITIPTNSLFSYLWFRKSRLNYSENLVANSYKTAAELIIGLFSSVIMIFYTNIKGLTIVYFMIITPIIFIYGIWYYYQLFSAYGYSKKALFFRSVMTIISCTLLPAVIGFVLAIIQKLTH</sequence>
<protein>
    <submittedName>
        <fullName evidence="2">DUF3667 domain-containing protein</fullName>
    </submittedName>
</protein>
<dbReference type="Proteomes" id="UP000291485">
    <property type="component" value="Unassembled WGS sequence"/>
</dbReference>
<evidence type="ECO:0000313" key="2">
    <source>
        <dbReference type="EMBL" id="TCD00762.1"/>
    </source>
</evidence>
<reference evidence="2 3" key="1">
    <citation type="submission" date="2019-02" db="EMBL/GenBank/DDBJ databases">
        <title>Pedobacter sp. RP-3-11 sp. nov., isolated from Arctic soil.</title>
        <authorList>
            <person name="Dahal R.H."/>
        </authorList>
    </citation>
    <scope>NUCLEOTIDE SEQUENCE [LARGE SCALE GENOMIC DNA]</scope>
    <source>
        <strain evidence="2 3">RP-3-11</strain>
    </source>
</reference>
<proteinExistence type="predicted"/>
<gene>
    <name evidence="2" type="ORF">EZ449_19890</name>
</gene>
<feature type="transmembrane region" description="Helical" evidence="1">
    <location>
        <begin position="153"/>
        <end position="170"/>
    </location>
</feature>
<keyword evidence="1" id="KW-1133">Transmembrane helix</keyword>
<accession>A0A4R0NJ95</accession>
<dbReference type="RefSeq" id="WP_131562220.1">
    <property type="nucleotide sequence ID" value="NZ_SJSN01000020.1"/>
</dbReference>
<feature type="transmembrane region" description="Helical" evidence="1">
    <location>
        <begin position="103"/>
        <end position="124"/>
    </location>
</feature>
<organism evidence="2 3">
    <name type="scientific">Pedobacter frigidisoli</name>
    <dbReference type="NCBI Taxonomy" id="2530455"/>
    <lineage>
        <taxon>Bacteria</taxon>
        <taxon>Pseudomonadati</taxon>
        <taxon>Bacteroidota</taxon>
        <taxon>Sphingobacteriia</taxon>
        <taxon>Sphingobacteriales</taxon>
        <taxon>Sphingobacteriaceae</taxon>
        <taxon>Pedobacter</taxon>
    </lineage>
</organism>
<dbReference type="AlphaFoldDB" id="A0A4R0NJ95"/>
<feature type="transmembrane region" description="Helical" evidence="1">
    <location>
        <begin position="190"/>
        <end position="208"/>
    </location>
</feature>
<comment type="caution">
    <text evidence="2">The sequence shown here is derived from an EMBL/GenBank/DDBJ whole genome shotgun (WGS) entry which is preliminary data.</text>
</comment>
<keyword evidence="1" id="KW-0812">Transmembrane</keyword>
<keyword evidence="3" id="KW-1185">Reference proteome</keyword>
<feature type="transmembrane region" description="Helical" evidence="1">
    <location>
        <begin position="214"/>
        <end position="232"/>
    </location>
</feature>
<keyword evidence="1" id="KW-0472">Membrane</keyword>
<feature type="transmembrane region" description="Helical" evidence="1">
    <location>
        <begin position="244"/>
        <end position="270"/>
    </location>
</feature>